<accession>A0A3B1BMX9</accession>
<gene>
    <name evidence="1" type="ORF">MNBD_NITROSPINAE02-1540</name>
</gene>
<dbReference type="InterPro" id="IPR017853">
    <property type="entry name" value="GH"/>
</dbReference>
<dbReference type="EMBL" id="UOGE01000021">
    <property type="protein sequence ID" value="VAX17372.1"/>
    <property type="molecule type" value="Genomic_DNA"/>
</dbReference>
<protein>
    <recommendedName>
        <fullName evidence="2">Arabinogalactan endo-beta-1,4-galactanase</fullName>
    </recommendedName>
</protein>
<organism evidence="1">
    <name type="scientific">hydrothermal vent metagenome</name>
    <dbReference type="NCBI Taxonomy" id="652676"/>
    <lineage>
        <taxon>unclassified sequences</taxon>
        <taxon>metagenomes</taxon>
        <taxon>ecological metagenomes</taxon>
    </lineage>
</organism>
<dbReference type="AlphaFoldDB" id="A0A3B1BMX9"/>
<name>A0A3B1BMX9_9ZZZZ</name>
<dbReference type="SUPFAM" id="SSF51445">
    <property type="entry name" value="(Trans)glycosidases"/>
    <property type="match status" value="1"/>
</dbReference>
<reference evidence="1" key="1">
    <citation type="submission" date="2018-06" db="EMBL/GenBank/DDBJ databases">
        <authorList>
            <person name="Zhirakovskaya E."/>
        </authorList>
    </citation>
    <scope>NUCLEOTIDE SEQUENCE</scope>
</reference>
<evidence type="ECO:0008006" key="2">
    <source>
        <dbReference type="Google" id="ProtNLM"/>
    </source>
</evidence>
<proteinExistence type="predicted"/>
<dbReference type="PROSITE" id="PS51257">
    <property type="entry name" value="PROKAR_LIPOPROTEIN"/>
    <property type="match status" value="1"/>
</dbReference>
<evidence type="ECO:0000313" key="1">
    <source>
        <dbReference type="EMBL" id="VAX17372.1"/>
    </source>
</evidence>
<sequence length="376" mass="41590">MRAIKNVLAVLTFIIGAGLLASCDIETRDEQDNGGRGSRGFALGFTDFPHALTSAAGAAAFSVIERDGDMAAMHFDDGVPWQKALDGSPYPQKYLDELNGKAAAIPPGHLTYLAVTPVSFSRDRLAENRGAAGSEPLPPPWNGRSFDHPQVIEAFINHCEKMISIYSPRFFAYAIEPNMLIDLAPASWDGFVTLAQSVYTSLKTNHPNLPIFLSLQADWFYKNQKGQRAGIAKILPFTDFIALSGYPFADQADPNSLATDYFSQLANLAPEKPFAIAETAWPAENITTPYPVVIPASDATQKAYMELLMTNSDNLSASFVVWFFTRDFDDFWESDLQYNPVAPTIRLWKDTGLYDGRGNARPALAVWRKYLGRKRK</sequence>
<dbReference type="Gene3D" id="3.20.20.80">
    <property type="entry name" value="Glycosidases"/>
    <property type="match status" value="1"/>
</dbReference>